<feature type="domain" description="Sushi" evidence="7">
    <location>
        <begin position="82"/>
        <end position="142"/>
    </location>
</feature>
<dbReference type="SUPFAM" id="SSF57535">
    <property type="entry name" value="Complement control module/SCR domain"/>
    <property type="match status" value="4"/>
</dbReference>
<feature type="signal peptide" evidence="6">
    <location>
        <begin position="1"/>
        <end position="20"/>
    </location>
</feature>
<protein>
    <recommendedName>
        <fullName evidence="7">Sushi domain-containing protein</fullName>
    </recommendedName>
</protein>
<feature type="domain" description="Sushi" evidence="7">
    <location>
        <begin position="143"/>
        <end position="203"/>
    </location>
</feature>
<dbReference type="InterPro" id="IPR000436">
    <property type="entry name" value="Sushi_SCR_CCP_dom"/>
</dbReference>
<evidence type="ECO:0000256" key="3">
    <source>
        <dbReference type="ARBA" id="ARBA00022729"/>
    </source>
</evidence>
<proteinExistence type="predicted"/>
<comment type="subcellular location">
    <subcellularLocation>
        <location evidence="1">Virion</location>
    </subcellularLocation>
</comment>
<dbReference type="PANTHER" id="PTHR45785">
    <property type="entry name" value="COMPLEMENT FACTOR H-RELATED"/>
    <property type="match status" value="1"/>
</dbReference>
<evidence type="ECO:0000256" key="6">
    <source>
        <dbReference type="SAM" id="SignalP"/>
    </source>
</evidence>
<evidence type="ECO:0000256" key="4">
    <source>
        <dbReference type="ARBA" id="ARBA00023157"/>
    </source>
</evidence>
<reference evidence="8" key="1">
    <citation type="submission" date="2021-01" db="EMBL/GenBank/DDBJ databases">
        <authorList>
            <person name="Zahm M."/>
            <person name="Roques C."/>
            <person name="Cabau C."/>
            <person name="Klopp C."/>
            <person name="Donnadieu C."/>
            <person name="Jouanno E."/>
            <person name="Lampietro C."/>
            <person name="Louis A."/>
            <person name="Herpin A."/>
            <person name="Echchiki A."/>
            <person name="Berthelot C."/>
            <person name="Parey E."/>
            <person name="Roest-Crollius H."/>
            <person name="Braasch I."/>
            <person name="Postlethwait J."/>
            <person name="Bobe J."/>
            <person name="Montfort J."/>
            <person name="Bouchez O."/>
            <person name="Begum T."/>
            <person name="Mejri S."/>
            <person name="Adams A."/>
            <person name="Chen W.-J."/>
            <person name="Guiguen Y."/>
        </authorList>
    </citation>
    <scope>NUCLEOTIDE SEQUENCE</scope>
    <source>
        <strain evidence="8">YG-15Mar2019-1</strain>
        <tissue evidence="8">Brain</tissue>
    </source>
</reference>
<evidence type="ECO:0000313" key="8">
    <source>
        <dbReference type="EMBL" id="KAG7487595.1"/>
    </source>
</evidence>
<comment type="caution">
    <text evidence="5">Lacks conserved residue(s) required for the propagation of feature annotation.</text>
</comment>
<evidence type="ECO:0000313" key="9">
    <source>
        <dbReference type="Proteomes" id="UP001046870"/>
    </source>
</evidence>
<dbReference type="Gene3D" id="2.10.70.10">
    <property type="entry name" value="Complement Module, domain 1"/>
    <property type="match status" value="4"/>
</dbReference>
<evidence type="ECO:0000256" key="2">
    <source>
        <dbReference type="ARBA" id="ARBA00022659"/>
    </source>
</evidence>
<sequence length="323" mass="36515">MHANRWFCLILWICFTAVKAQKGCSGSSLPSNENVEYLPEPKETYESGLSVRFSCQLGYFGFARFTCSNGQWIRSRQGCEPKSCGHPGDILNGDFTLTKGDDFVFGSVVQYTCKKGYTMLSRVSHRNCRDQGWDNTVPECEVVKCEPIQPAEGLRATGNTEAPQYGDVIEFDCQSDDYKLNGTEQIYCTETGKWSHKMPKCEEITCTPPAIPNGRVRGIWRIYKKNEMLSFTCDNNYKPAERETATCTKDDWIPKPACEEMSCKVLQLSDISPKKYKFSVGETATVTCGQGYRTATKKHKILRPVKLMEHGHSPLFVKKLLVH</sequence>
<dbReference type="OrthoDB" id="10051774at2759"/>
<dbReference type="EMBL" id="JAFDVH010000002">
    <property type="protein sequence ID" value="KAG7487595.1"/>
    <property type="molecule type" value="Genomic_DNA"/>
</dbReference>
<evidence type="ECO:0000256" key="5">
    <source>
        <dbReference type="PROSITE-ProRule" id="PRU00302"/>
    </source>
</evidence>
<gene>
    <name evidence="8" type="ORF">MATL_G00025300</name>
</gene>
<dbReference type="PROSITE" id="PS50923">
    <property type="entry name" value="SUSHI"/>
    <property type="match status" value="4"/>
</dbReference>
<keyword evidence="3 6" id="KW-0732">Signal</keyword>
<feature type="domain" description="Sushi" evidence="7">
    <location>
        <begin position="204"/>
        <end position="260"/>
    </location>
</feature>
<dbReference type="InterPro" id="IPR035976">
    <property type="entry name" value="Sushi/SCR/CCP_sf"/>
</dbReference>
<feature type="domain" description="Sushi" evidence="7">
    <location>
        <begin position="22"/>
        <end position="81"/>
    </location>
</feature>
<dbReference type="SMART" id="SM00032">
    <property type="entry name" value="CCP"/>
    <property type="match status" value="4"/>
</dbReference>
<comment type="caution">
    <text evidence="8">The sequence shown here is derived from an EMBL/GenBank/DDBJ whole genome shotgun (WGS) entry which is preliminary data.</text>
</comment>
<name>A0A9D3THY1_MEGAT</name>
<keyword evidence="4 5" id="KW-1015">Disulfide bond</keyword>
<dbReference type="PANTHER" id="PTHR45785:SF2">
    <property type="entry name" value="COMPLEMENT FACTOR H-RELATED"/>
    <property type="match status" value="1"/>
</dbReference>
<feature type="chain" id="PRO_5039599051" description="Sushi domain-containing protein" evidence="6">
    <location>
        <begin position="21"/>
        <end position="323"/>
    </location>
</feature>
<accession>A0A9D3THY1</accession>
<keyword evidence="9" id="KW-1185">Reference proteome</keyword>
<dbReference type="AlphaFoldDB" id="A0A9D3THY1"/>
<feature type="disulfide bond" evidence="5">
    <location>
        <begin position="24"/>
        <end position="67"/>
    </location>
</feature>
<dbReference type="CDD" id="cd00033">
    <property type="entry name" value="CCP"/>
    <property type="match status" value="3"/>
</dbReference>
<evidence type="ECO:0000256" key="1">
    <source>
        <dbReference type="ARBA" id="ARBA00004328"/>
    </source>
</evidence>
<feature type="disulfide bond" evidence="5">
    <location>
        <begin position="145"/>
        <end position="188"/>
    </location>
</feature>
<dbReference type="Pfam" id="PF00084">
    <property type="entry name" value="Sushi"/>
    <property type="match status" value="3"/>
</dbReference>
<dbReference type="Proteomes" id="UP001046870">
    <property type="component" value="Chromosome 2"/>
</dbReference>
<feature type="disulfide bond" evidence="5">
    <location>
        <begin position="113"/>
        <end position="140"/>
    </location>
</feature>
<organism evidence="8 9">
    <name type="scientific">Megalops atlanticus</name>
    <name type="common">Tarpon</name>
    <name type="synonym">Clupea gigantea</name>
    <dbReference type="NCBI Taxonomy" id="7932"/>
    <lineage>
        <taxon>Eukaryota</taxon>
        <taxon>Metazoa</taxon>
        <taxon>Chordata</taxon>
        <taxon>Craniata</taxon>
        <taxon>Vertebrata</taxon>
        <taxon>Euteleostomi</taxon>
        <taxon>Actinopterygii</taxon>
        <taxon>Neopterygii</taxon>
        <taxon>Teleostei</taxon>
        <taxon>Elopiformes</taxon>
        <taxon>Megalopidae</taxon>
        <taxon>Megalops</taxon>
    </lineage>
</organism>
<dbReference type="InterPro" id="IPR051503">
    <property type="entry name" value="ComplSys_Reg/VirEntry_Med"/>
</dbReference>
<evidence type="ECO:0000259" key="7">
    <source>
        <dbReference type="PROSITE" id="PS50923"/>
    </source>
</evidence>
<keyword evidence="2 5" id="KW-0768">Sushi</keyword>